<proteinExistence type="predicted"/>
<evidence type="ECO:0000313" key="2">
    <source>
        <dbReference type="Proteomes" id="UP001157502"/>
    </source>
</evidence>
<sequence>MDREELDTALFVKLDTMNLTDSQISPLSRPFRVTVISLWGLKEDKISGICCITATNCLSDSVRVVWFASSDPNLIDELSIPEFLLWPWDRGQRLSISRKPIQWTRGWAWDRVQAAGDLRGYRRATKPPTL</sequence>
<name>A0ACC2GJN4_DALPE</name>
<reference evidence="1" key="1">
    <citation type="submission" date="2021-05" db="EMBL/GenBank/DDBJ databases">
        <authorList>
            <person name="Pan Q."/>
            <person name="Jouanno E."/>
            <person name="Zahm M."/>
            <person name="Klopp C."/>
            <person name="Cabau C."/>
            <person name="Louis A."/>
            <person name="Berthelot C."/>
            <person name="Parey E."/>
            <person name="Roest Crollius H."/>
            <person name="Montfort J."/>
            <person name="Robinson-Rechavi M."/>
            <person name="Bouchez O."/>
            <person name="Lampietro C."/>
            <person name="Lopez Roques C."/>
            <person name="Donnadieu C."/>
            <person name="Postlethwait J."/>
            <person name="Bobe J."/>
            <person name="Dillon D."/>
            <person name="Chandos A."/>
            <person name="von Hippel F."/>
            <person name="Guiguen Y."/>
        </authorList>
    </citation>
    <scope>NUCLEOTIDE SEQUENCE</scope>
    <source>
        <strain evidence="1">YG-Jan2019</strain>
    </source>
</reference>
<organism evidence="1 2">
    <name type="scientific">Dallia pectoralis</name>
    <name type="common">Alaska blackfish</name>
    <dbReference type="NCBI Taxonomy" id="75939"/>
    <lineage>
        <taxon>Eukaryota</taxon>
        <taxon>Metazoa</taxon>
        <taxon>Chordata</taxon>
        <taxon>Craniata</taxon>
        <taxon>Vertebrata</taxon>
        <taxon>Euteleostomi</taxon>
        <taxon>Actinopterygii</taxon>
        <taxon>Neopterygii</taxon>
        <taxon>Teleostei</taxon>
        <taxon>Protacanthopterygii</taxon>
        <taxon>Esociformes</taxon>
        <taxon>Umbridae</taxon>
        <taxon>Dallia</taxon>
    </lineage>
</organism>
<evidence type="ECO:0000313" key="1">
    <source>
        <dbReference type="EMBL" id="KAJ8003821.1"/>
    </source>
</evidence>
<dbReference type="EMBL" id="CM055739">
    <property type="protein sequence ID" value="KAJ8003821.1"/>
    <property type="molecule type" value="Genomic_DNA"/>
</dbReference>
<protein>
    <submittedName>
        <fullName evidence="1">Uncharacterized protein</fullName>
    </submittedName>
</protein>
<comment type="caution">
    <text evidence="1">The sequence shown here is derived from an EMBL/GenBank/DDBJ whole genome shotgun (WGS) entry which is preliminary data.</text>
</comment>
<gene>
    <name evidence="1" type="ORF">DPEC_G00152380</name>
</gene>
<accession>A0ACC2GJN4</accession>
<keyword evidence="2" id="KW-1185">Reference proteome</keyword>
<dbReference type="Proteomes" id="UP001157502">
    <property type="component" value="Chromosome 12"/>
</dbReference>